<evidence type="ECO:0000256" key="1">
    <source>
        <dbReference type="ARBA" id="ARBA00009865"/>
    </source>
</evidence>
<dbReference type="PANTHER" id="PTHR43817:SF1">
    <property type="entry name" value="HYDROLASE, FAMILY 43, PUTATIVE (AFU_ORTHOLOGUE AFUA_3G01660)-RELATED"/>
    <property type="match status" value="1"/>
</dbReference>
<dbReference type="CDD" id="cd18817">
    <property type="entry name" value="GH43f_LbAraf43-like"/>
    <property type="match status" value="1"/>
</dbReference>
<dbReference type="PIRSF" id="PIRSF025414">
    <property type="entry name" value="Alpha-L-arabinofuranosidase"/>
    <property type="match status" value="1"/>
</dbReference>
<sequence>MNTSWQNPLVEQRADPHLSLVDGRYWFTASVPSYDAIEIRSAGSIPGLANAATKVIWRAHASGPMSWHVWAPELHRIDGRWYVYFAASERDDIWKLRMYVLECTGPDPLNDPWLERGQIVTPEEGFSLDATPFEHNGRRFLCWAQKSPPTESNLYIAELSNPWTLKTEPVVITRPDLAWERIGFCVNEGPALLKRNGRVFIAYSAAATDANYCMGLLWADENADLLDAASWHKSPTPVFCTHEAAGQFGPGHNSFTTTPDGQTDLLVYHARNYRDIVGDPLNDPNRHARVQAFGWRSDGFPDFGTPVADGTYSLGD</sequence>
<evidence type="ECO:0000313" key="7">
    <source>
        <dbReference type="Proteomes" id="UP001180536"/>
    </source>
</evidence>
<dbReference type="RefSeq" id="WP_310348183.1">
    <property type="nucleotide sequence ID" value="NZ_JAVDXQ010000006.1"/>
</dbReference>
<dbReference type="InterPro" id="IPR016828">
    <property type="entry name" value="Alpha-L-arabinofuranosidase"/>
</dbReference>
<dbReference type="InterPro" id="IPR006710">
    <property type="entry name" value="Glyco_hydro_43"/>
</dbReference>
<dbReference type="SUPFAM" id="SSF75005">
    <property type="entry name" value="Arabinanase/levansucrase/invertase"/>
    <property type="match status" value="1"/>
</dbReference>
<keyword evidence="4 5" id="KW-0326">Glycosidase</keyword>
<name>A0ABU1ZEM7_9BURK</name>
<accession>A0ABU1ZEM7</accession>
<keyword evidence="3 5" id="KW-0378">Hydrolase</keyword>
<evidence type="ECO:0000256" key="4">
    <source>
        <dbReference type="ARBA" id="ARBA00023295"/>
    </source>
</evidence>
<dbReference type="PANTHER" id="PTHR43817">
    <property type="entry name" value="GLYCOSYL HYDROLASE"/>
    <property type="match status" value="1"/>
</dbReference>
<dbReference type="InterPro" id="IPR023296">
    <property type="entry name" value="Glyco_hydro_beta-prop_sf"/>
</dbReference>
<dbReference type="Pfam" id="PF04616">
    <property type="entry name" value="Glyco_hydro_43"/>
    <property type="match status" value="1"/>
</dbReference>
<protein>
    <submittedName>
        <fullName evidence="6">GH43 family beta-xylosidase</fullName>
    </submittedName>
</protein>
<organism evidence="6 7">
    <name type="scientific">Pelomonas aquatica</name>
    <dbReference type="NCBI Taxonomy" id="431058"/>
    <lineage>
        <taxon>Bacteria</taxon>
        <taxon>Pseudomonadati</taxon>
        <taxon>Pseudomonadota</taxon>
        <taxon>Betaproteobacteria</taxon>
        <taxon>Burkholderiales</taxon>
        <taxon>Sphaerotilaceae</taxon>
        <taxon>Roseateles</taxon>
    </lineage>
</organism>
<keyword evidence="7" id="KW-1185">Reference proteome</keyword>
<dbReference type="Gene3D" id="2.115.10.20">
    <property type="entry name" value="Glycosyl hydrolase domain, family 43"/>
    <property type="match status" value="1"/>
</dbReference>
<dbReference type="EMBL" id="JAVDXQ010000006">
    <property type="protein sequence ID" value="MDR7298913.1"/>
    <property type="molecule type" value="Genomic_DNA"/>
</dbReference>
<comment type="caution">
    <text evidence="6">The sequence shown here is derived from an EMBL/GenBank/DDBJ whole genome shotgun (WGS) entry which is preliminary data.</text>
</comment>
<evidence type="ECO:0000256" key="5">
    <source>
        <dbReference type="RuleBase" id="RU361187"/>
    </source>
</evidence>
<evidence type="ECO:0000256" key="3">
    <source>
        <dbReference type="ARBA" id="ARBA00022801"/>
    </source>
</evidence>
<keyword evidence="2" id="KW-0732">Signal</keyword>
<proteinExistence type="inferred from homology"/>
<comment type="similarity">
    <text evidence="1 5">Belongs to the glycosyl hydrolase 43 family.</text>
</comment>
<gene>
    <name evidence="6" type="ORF">J2X16_004281</name>
</gene>
<dbReference type="Proteomes" id="UP001180536">
    <property type="component" value="Unassembled WGS sequence"/>
</dbReference>
<evidence type="ECO:0000256" key="2">
    <source>
        <dbReference type="ARBA" id="ARBA00022729"/>
    </source>
</evidence>
<reference evidence="6 7" key="1">
    <citation type="submission" date="2023-07" db="EMBL/GenBank/DDBJ databases">
        <title>Sorghum-associated microbial communities from plants grown in Nebraska, USA.</title>
        <authorList>
            <person name="Schachtman D."/>
        </authorList>
    </citation>
    <scope>NUCLEOTIDE SEQUENCE [LARGE SCALE GENOMIC DNA]</scope>
    <source>
        <strain evidence="6 7">BE310</strain>
    </source>
</reference>
<evidence type="ECO:0000313" key="6">
    <source>
        <dbReference type="EMBL" id="MDR7298913.1"/>
    </source>
</evidence>